<protein>
    <submittedName>
        <fullName evidence="2">Type II toxin-antitoxin system HicB family antitoxin</fullName>
    </submittedName>
</protein>
<dbReference type="PANTHER" id="PTHR34504:SF2">
    <property type="entry name" value="UPF0150 PROTEIN SSL0259"/>
    <property type="match status" value="1"/>
</dbReference>
<dbReference type="InterPro" id="IPR051404">
    <property type="entry name" value="TA_system_antitoxin"/>
</dbReference>
<reference evidence="2" key="1">
    <citation type="journal article" date="2020" name="mSystems">
        <title>Genome- and Community-Level Interaction Insights into Carbon Utilization and Element Cycling Functions of Hydrothermarchaeota in Hydrothermal Sediment.</title>
        <authorList>
            <person name="Zhou Z."/>
            <person name="Liu Y."/>
            <person name="Xu W."/>
            <person name="Pan J."/>
            <person name="Luo Z.H."/>
            <person name="Li M."/>
        </authorList>
    </citation>
    <scope>NUCLEOTIDE SEQUENCE [LARGE SCALE GENOMIC DNA]</scope>
    <source>
        <strain evidence="2">SpSt-774</strain>
    </source>
</reference>
<accession>A0A7C4XA59</accession>
<dbReference type="EMBL" id="DTGZ01000108">
    <property type="protein sequence ID" value="HGV97833.1"/>
    <property type="molecule type" value="Genomic_DNA"/>
</dbReference>
<feature type="domain" description="HicB-like antitoxin of toxin-antitoxin system" evidence="1">
    <location>
        <begin position="7"/>
        <end position="60"/>
    </location>
</feature>
<dbReference type="Gene3D" id="3.30.160.250">
    <property type="match status" value="1"/>
</dbReference>
<evidence type="ECO:0000259" key="1">
    <source>
        <dbReference type="Pfam" id="PF15919"/>
    </source>
</evidence>
<dbReference type="InterPro" id="IPR031807">
    <property type="entry name" value="HicB-like"/>
</dbReference>
<proteinExistence type="predicted"/>
<evidence type="ECO:0000313" key="2">
    <source>
        <dbReference type="EMBL" id="HGV97833.1"/>
    </source>
</evidence>
<organism evidence="2">
    <name type="scientific">candidate division WOR-3 bacterium</name>
    <dbReference type="NCBI Taxonomy" id="2052148"/>
    <lineage>
        <taxon>Bacteria</taxon>
        <taxon>Bacteria division WOR-3</taxon>
    </lineage>
</organism>
<dbReference type="PANTHER" id="PTHR34504">
    <property type="entry name" value="ANTITOXIN HICB"/>
    <property type="match status" value="1"/>
</dbReference>
<dbReference type="Pfam" id="PF15919">
    <property type="entry name" value="HicB_lk_antitox"/>
    <property type="match status" value="1"/>
</dbReference>
<gene>
    <name evidence="2" type="ORF">ENV60_06015</name>
</gene>
<sequence length="71" mass="8020">MMNKRTFTIIIERGEDGYFIGTVPELRGCHSQGKSLDELIENIKEAIQLCLEVEGEPEETLELVGIQKVEV</sequence>
<dbReference type="InterPro" id="IPR035069">
    <property type="entry name" value="TTHA1013/TTHA0281-like"/>
</dbReference>
<comment type="caution">
    <text evidence="2">The sequence shown here is derived from an EMBL/GenBank/DDBJ whole genome shotgun (WGS) entry which is preliminary data.</text>
</comment>
<name>A0A7C4XA59_UNCW3</name>
<dbReference type="AlphaFoldDB" id="A0A7C4XA59"/>
<dbReference type="SUPFAM" id="SSF143100">
    <property type="entry name" value="TTHA1013/TTHA0281-like"/>
    <property type="match status" value="1"/>
</dbReference>